<protein>
    <submittedName>
        <fullName evidence="1">Uncharacterized protein</fullName>
    </submittedName>
</protein>
<dbReference type="EMBL" id="KZ679260">
    <property type="protein sequence ID" value="PTB42065.1"/>
    <property type="molecule type" value="Genomic_DNA"/>
</dbReference>
<keyword evidence="2" id="KW-1185">Reference proteome</keyword>
<evidence type="ECO:0000313" key="2">
    <source>
        <dbReference type="Proteomes" id="UP000240493"/>
    </source>
</evidence>
<organism evidence="1 2">
    <name type="scientific">Trichoderma asperellum (strain ATCC 204424 / CBS 433.97 / NBRC 101777)</name>
    <dbReference type="NCBI Taxonomy" id="1042311"/>
    <lineage>
        <taxon>Eukaryota</taxon>
        <taxon>Fungi</taxon>
        <taxon>Dikarya</taxon>
        <taxon>Ascomycota</taxon>
        <taxon>Pezizomycotina</taxon>
        <taxon>Sordariomycetes</taxon>
        <taxon>Hypocreomycetidae</taxon>
        <taxon>Hypocreales</taxon>
        <taxon>Hypocreaceae</taxon>
        <taxon>Trichoderma</taxon>
    </lineage>
</organism>
<gene>
    <name evidence="1" type="ORF">M441DRAFT_382009</name>
</gene>
<sequence>MSQRLYTRRFCSSALALLFSSPLQRLQSHLCLALPTPRWLVLVTSLVWLSSSLRSPTTTRRLGSHTTPFTRLPGKLLSYQLYIILFPRCPNPGHKYITPSISAFKNLLFFYHLLNRLFS</sequence>
<reference evidence="1 2" key="1">
    <citation type="submission" date="2016-07" db="EMBL/GenBank/DDBJ databases">
        <title>Multiple horizontal gene transfer events from other fungi enriched the ability of initially mycotrophic Trichoderma (Ascomycota) to feed on dead plant biomass.</title>
        <authorList>
            <consortium name="DOE Joint Genome Institute"/>
            <person name="Aerts A."/>
            <person name="Atanasova L."/>
            <person name="Chenthamara K."/>
            <person name="Zhang J."/>
            <person name="Grujic M."/>
            <person name="Henrissat B."/>
            <person name="Kuo A."/>
            <person name="Salamov A."/>
            <person name="Lipzen A."/>
            <person name="Labutti K."/>
            <person name="Barry K."/>
            <person name="Miao Y."/>
            <person name="Rahimi M.J."/>
            <person name="Shen Q."/>
            <person name="Grigoriev I.V."/>
            <person name="Kubicek C.P."/>
            <person name="Druzhinina I.S."/>
        </authorList>
    </citation>
    <scope>NUCLEOTIDE SEQUENCE [LARGE SCALE GENOMIC DNA]</scope>
    <source>
        <strain evidence="1 2">CBS 433.97</strain>
    </source>
</reference>
<dbReference type="AlphaFoldDB" id="A0A2T3ZB80"/>
<evidence type="ECO:0000313" key="1">
    <source>
        <dbReference type="EMBL" id="PTB42065.1"/>
    </source>
</evidence>
<name>A0A2T3ZB80_TRIA4</name>
<dbReference type="Proteomes" id="UP000240493">
    <property type="component" value="Unassembled WGS sequence"/>
</dbReference>
<accession>A0A2T3ZB80</accession>
<proteinExistence type="predicted"/>